<keyword evidence="7" id="KW-0812">Transmembrane</keyword>
<evidence type="ECO:0000313" key="8">
    <source>
        <dbReference type="EMBL" id="GJM49557.1"/>
    </source>
</evidence>
<name>A0AAV5AQK4_9FLAO</name>
<dbReference type="GO" id="GO:0005886">
    <property type="term" value="C:plasma membrane"/>
    <property type="evidence" value="ECO:0007669"/>
    <property type="project" value="UniProtKB-SubCell"/>
</dbReference>
<dbReference type="EMBL" id="BQKB01000003">
    <property type="protein sequence ID" value="GJM51734.1"/>
    <property type="molecule type" value="Genomic_DNA"/>
</dbReference>
<keyword evidence="6 8" id="KW-0012">Acyltransferase</keyword>
<keyword evidence="4" id="KW-0808">Transferase</keyword>
<evidence type="ECO:0000256" key="5">
    <source>
        <dbReference type="ARBA" id="ARBA00023136"/>
    </source>
</evidence>
<evidence type="ECO:0000313" key="10">
    <source>
        <dbReference type="Proteomes" id="UP001207736"/>
    </source>
</evidence>
<dbReference type="PANTHER" id="PTHR30606">
    <property type="entry name" value="LIPID A BIOSYNTHESIS LAUROYL ACYLTRANSFERASE"/>
    <property type="match status" value="1"/>
</dbReference>
<dbReference type="GO" id="GO:0009247">
    <property type="term" value="P:glycolipid biosynthetic process"/>
    <property type="evidence" value="ECO:0007669"/>
    <property type="project" value="UniProtKB-ARBA"/>
</dbReference>
<evidence type="ECO:0000256" key="1">
    <source>
        <dbReference type="ARBA" id="ARBA00004533"/>
    </source>
</evidence>
<evidence type="ECO:0000256" key="2">
    <source>
        <dbReference type="ARBA" id="ARBA00022475"/>
    </source>
</evidence>
<evidence type="ECO:0000313" key="9">
    <source>
        <dbReference type="EMBL" id="GJM51734.1"/>
    </source>
</evidence>
<keyword evidence="3" id="KW-0997">Cell inner membrane</keyword>
<keyword evidence="5 7" id="KW-0472">Membrane</keyword>
<gene>
    <name evidence="8" type="ORF">RCZ15_05320</name>
    <name evidence="9" type="ORF">RCZ16_00520</name>
</gene>
<evidence type="ECO:0000256" key="6">
    <source>
        <dbReference type="ARBA" id="ARBA00023315"/>
    </source>
</evidence>
<protein>
    <submittedName>
        <fullName evidence="8">Lipid A biosynthesis acyltransferase</fullName>
    </submittedName>
</protein>
<comment type="subcellular location">
    <subcellularLocation>
        <location evidence="1">Cell inner membrane</location>
    </subcellularLocation>
</comment>
<keyword evidence="2" id="KW-1003">Cell membrane</keyword>
<evidence type="ECO:0000256" key="3">
    <source>
        <dbReference type="ARBA" id="ARBA00022519"/>
    </source>
</evidence>
<accession>A0AAV5AQK4</accession>
<comment type="caution">
    <text evidence="8">The sequence shown here is derived from an EMBL/GenBank/DDBJ whole genome shotgun (WGS) entry which is preliminary data.</text>
</comment>
<keyword evidence="11" id="KW-1185">Reference proteome</keyword>
<proteinExistence type="predicted"/>
<organism evidence="8 10">
    <name type="scientific">Capnocytophaga catalasegens</name>
    <dbReference type="NCBI Taxonomy" id="1004260"/>
    <lineage>
        <taxon>Bacteria</taxon>
        <taxon>Pseudomonadati</taxon>
        <taxon>Bacteroidota</taxon>
        <taxon>Flavobacteriia</taxon>
        <taxon>Flavobacteriales</taxon>
        <taxon>Flavobacteriaceae</taxon>
        <taxon>Capnocytophaga</taxon>
    </lineage>
</organism>
<reference evidence="8 11" key="1">
    <citation type="submission" date="2021-11" db="EMBL/GenBank/DDBJ databases">
        <title>Draft genome sequence of Capnocytophaga sp. strain KC07075 isolated from cat oral cavity.</title>
        <authorList>
            <person name="Suzuki M."/>
            <person name="Imaoka K."/>
            <person name="Kimura M."/>
            <person name="Morikawa S."/>
            <person name="Maeda K."/>
        </authorList>
    </citation>
    <scope>NUCLEOTIDE SEQUENCE</scope>
    <source>
        <strain evidence="8">KC07075</strain>
        <strain evidence="9 11">KC07079</strain>
    </source>
</reference>
<feature type="transmembrane region" description="Helical" evidence="7">
    <location>
        <begin position="33"/>
        <end position="52"/>
    </location>
</feature>
<dbReference type="InterPro" id="IPR004960">
    <property type="entry name" value="LipA_acyltrans"/>
</dbReference>
<evidence type="ECO:0000313" key="11">
    <source>
        <dbReference type="Proteomes" id="UP001208692"/>
    </source>
</evidence>
<dbReference type="AlphaFoldDB" id="A0AAV5AQK4"/>
<dbReference type="Pfam" id="PF03279">
    <property type="entry name" value="Lip_A_acyltrans"/>
    <property type="match status" value="1"/>
</dbReference>
<dbReference type="RefSeq" id="WP_264846686.1">
    <property type="nucleotide sequence ID" value="NZ_BPMA01000027.1"/>
</dbReference>
<dbReference type="Proteomes" id="UP001207736">
    <property type="component" value="Unassembled WGS sequence"/>
</dbReference>
<dbReference type="CDD" id="cd07984">
    <property type="entry name" value="LPLAT_LABLAT-like"/>
    <property type="match status" value="1"/>
</dbReference>
<dbReference type="PANTHER" id="PTHR30606:SF10">
    <property type="entry name" value="PHOSPHATIDYLINOSITOL MANNOSIDE ACYLTRANSFERASE"/>
    <property type="match status" value="1"/>
</dbReference>
<sequence length="306" mass="36180">MQNTNDTTNRKWAGKSKGTLLGYQIFVFCIKKLGVRTAYVVLYFVAFYYFIFERKSNRYLQYYFEKRLGYSHWKATKKRYWNYFTFGQTIIDKIAISVGLRHKFTYEFDGIENLHKLLKARKGGVLISAHIGNFEIAEHFFADIDFDYQINMVTTDLEHSVIKEYLERISTEKSTNKFIFVKYDMSHIYEINNALSNNEIICFTGDRYFQGTKSLRGTLLGKETDFPIGPFLIASRLGVPVIFVYVMKETASHYHLYARVAQTKHRDSQGLLNAYTENMQQMLEKYPLQWFNYFDFWNDDSSDKAK</sequence>
<dbReference type="GO" id="GO:0016746">
    <property type="term" value="F:acyltransferase activity"/>
    <property type="evidence" value="ECO:0007669"/>
    <property type="project" value="UniProtKB-KW"/>
</dbReference>
<evidence type="ECO:0000256" key="4">
    <source>
        <dbReference type="ARBA" id="ARBA00022679"/>
    </source>
</evidence>
<dbReference type="EMBL" id="BQKA01000010">
    <property type="protein sequence ID" value="GJM49557.1"/>
    <property type="molecule type" value="Genomic_DNA"/>
</dbReference>
<keyword evidence="7" id="KW-1133">Transmembrane helix</keyword>
<dbReference type="Proteomes" id="UP001208692">
    <property type="component" value="Unassembled WGS sequence"/>
</dbReference>
<evidence type="ECO:0000256" key="7">
    <source>
        <dbReference type="SAM" id="Phobius"/>
    </source>
</evidence>